<protein>
    <submittedName>
        <fullName evidence="3">Uncharacterized protein</fullName>
    </submittedName>
</protein>
<proteinExistence type="predicted"/>
<keyword evidence="2" id="KW-0472">Membrane</keyword>
<organism evidence="3 4">
    <name type="scientific">Heliocybe sulcata</name>
    <dbReference type="NCBI Taxonomy" id="5364"/>
    <lineage>
        <taxon>Eukaryota</taxon>
        <taxon>Fungi</taxon>
        <taxon>Dikarya</taxon>
        <taxon>Basidiomycota</taxon>
        <taxon>Agaricomycotina</taxon>
        <taxon>Agaricomycetes</taxon>
        <taxon>Gloeophyllales</taxon>
        <taxon>Gloeophyllaceae</taxon>
        <taxon>Heliocybe</taxon>
    </lineage>
</organism>
<name>A0A5C3NB31_9AGAM</name>
<reference evidence="3 4" key="1">
    <citation type="journal article" date="2019" name="Nat. Ecol. Evol.">
        <title>Megaphylogeny resolves global patterns of mushroom evolution.</title>
        <authorList>
            <person name="Varga T."/>
            <person name="Krizsan K."/>
            <person name="Foldi C."/>
            <person name="Dima B."/>
            <person name="Sanchez-Garcia M."/>
            <person name="Sanchez-Ramirez S."/>
            <person name="Szollosi G.J."/>
            <person name="Szarkandi J.G."/>
            <person name="Papp V."/>
            <person name="Albert L."/>
            <person name="Andreopoulos W."/>
            <person name="Angelini C."/>
            <person name="Antonin V."/>
            <person name="Barry K.W."/>
            <person name="Bougher N.L."/>
            <person name="Buchanan P."/>
            <person name="Buyck B."/>
            <person name="Bense V."/>
            <person name="Catcheside P."/>
            <person name="Chovatia M."/>
            <person name="Cooper J."/>
            <person name="Damon W."/>
            <person name="Desjardin D."/>
            <person name="Finy P."/>
            <person name="Geml J."/>
            <person name="Haridas S."/>
            <person name="Hughes K."/>
            <person name="Justo A."/>
            <person name="Karasinski D."/>
            <person name="Kautmanova I."/>
            <person name="Kiss B."/>
            <person name="Kocsube S."/>
            <person name="Kotiranta H."/>
            <person name="LaButti K.M."/>
            <person name="Lechner B.E."/>
            <person name="Liimatainen K."/>
            <person name="Lipzen A."/>
            <person name="Lukacs Z."/>
            <person name="Mihaltcheva S."/>
            <person name="Morgado L.N."/>
            <person name="Niskanen T."/>
            <person name="Noordeloos M.E."/>
            <person name="Ohm R.A."/>
            <person name="Ortiz-Santana B."/>
            <person name="Ovrebo C."/>
            <person name="Racz N."/>
            <person name="Riley R."/>
            <person name="Savchenko A."/>
            <person name="Shiryaev A."/>
            <person name="Soop K."/>
            <person name="Spirin V."/>
            <person name="Szebenyi C."/>
            <person name="Tomsovsky M."/>
            <person name="Tulloss R.E."/>
            <person name="Uehling J."/>
            <person name="Grigoriev I.V."/>
            <person name="Vagvolgyi C."/>
            <person name="Papp T."/>
            <person name="Martin F.M."/>
            <person name="Miettinen O."/>
            <person name="Hibbett D.S."/>
            <person name="Nagy L.G."/>
        </authorList>
    </citation>
    <scope>NUCLEOTIDE SEQUENCE [LARGE SCALE GENOMIC DNA]</scope>
    <source>
        <strain evidence="3 4">OMC1185</strain>
    </source>
</reference>
<keyword evidence="2" id="KW-0812">Transmembrane</keyword>
<evidence type="ECO:0000313" key="4">
    <source>
        <dbReference type="Proteomes" id="UP000305948"/>
    </source>
</evidence>
<gene>
    <name evidence="3" type="ORF">OE88DRAFT_1805997</name>
</gene>
<sequence length="423" mass="45447">MAPANIYVSVTAYNILFDARRLIPSQTLSKRSTTALETPIIVGIVCGIVAFVLLLLIVWFFFWSRWRKAQTQKKVPKPVRRLSLESKSSFDLPPGMTKIMPDPPLPSPTGSTKYFQMLSSLQRSPLLRDSSSPPPSSPVSRGPSKIIWKTRTAALPSDNGSDDKYSAPRRASTKSPLMRFKSGVAALSRSSSITSASVYSAASAPSSDHDRILRQSMLPPVPGFAPPQPMPDAPSETVAMANMSTGIRPLPPIQIPGKLAQPATRRLSAQVRKLPPIPDAATLNSHARSLSMDLNVPVMAPVSLHDDLPNPHPAHDLPHMTFAAPLDMTFATAGSSMMSFFGPSSSAPSPAPSDYTQSSGTPWRTSLPPVAPLVIVPRGNSVLLSREEMAASPPHVCPMLQAEPDVPAPQVPVRSPMRNITGI</sequence>
<feature type="region of interest" description="Disordered" evidence="1">
    <location>
        <begin position="342"/>
        <end position="363"/>
    </location>
</feature>
<feature type="compositionally biased region" description="Polar residues" evidence="1">
    <location>
        <begin position="354"/>
        <end position="363"/>
    </location>
</feature>
<feature type="region of interest" description="Disordered" evidence="1">
    <location>
        <begin position="151"/>
        <end position="175"/>
    </location>
</feature>
<evidence type="ECO:0000256" key="1">
    <source>
        <dbReference type="SAM" id="MobiDB-lite"/>
    </source>
</evidence>
<dbReference type="EMBL" id="ML213506">
    <property type="protein sequence ID" value="TFK54225.1"/>
    <property type="molecule type" value="Genomic_DNA"/>
</dbReference>
<accession>A0A5C3NB31</accession>
<feature type="transmembrane region" description="Helical" evidence="2">
    <location>
        <begin position="40"/>
        <end position="63"/>
    </location>
</feature>
<dbReference type="Proteomes" id="UP000305948">
    <property type="component" value="Unassembled WGS sequence"/>
</dbReference>
<dbReference type="AlphaFoldDB" id="A0A5C3NB31"/>
<keyword evidence="4" id="KW-1185">Reference proteome</keyword>
<evidence type="ECO:0000313" key="3">
    <source>
        <dbReference type="EMBL" id="TFK54225.1"/>
    </source>
</evidence>
<dbReference type="OrthoDB" id="3266463at2759"/>
<evidence type="ECO:0000256" key="2">
    <source>
        <dbReference type="SAM" id="Phobius"/>
    </source>
</evidence>
<keyword evidence="2" id="KW-1133">Transmembrane helix</keyword>